<dbReference type="CDD" id="cd06464">
    <property type="entry name" value="ACD_sHsps-like"/>
    <property type="match status" value="1"/>
</dbReference>
<comment type="caution">
    <text evidence="4">The sequence shown here is derived from an EMBL/GenBank/DDBJ whole genome shotgun (WGS) entry which is preliminary data.</text>
</comment>
<proteinExistence type="inferred from homology"/>
<dbReference type="SUPFAM" id="SSF49764">
    <property type="entry name" value="HSP20-like chaperones"/>
    <property type="match status" value="1"/>
</dbReference>
<dbReference type="STRING" id="1763537.ULVI_08820"/>
<dbReference type="OrthoDB" id="9814487at2"/>
<feature type="domain" description="SHSP" evidence="3">
    <location>
        <begin position="29"/>
        <end position="143"/>
    </location>
</feature>
<reference evidence="4 5" key="1">
    <citation type="submission" date="2016-02" db="EMBL/GenBank/DDBJ databases">
        <title>Ulvibacter sp. LPB0005, isolated from Thais luteostoma.</title>
        <authorList>
            <person name="Shin S.-K."/>
            <person name="Yi H."/>
        </authorList>
    </citation>
    <scope>NUCLEOTIDE SEQUENCE [LARGE SCALE GENOMIC DNA]</scope>
    <source>
        <strain evidence="4 5">LPB0005</strain>
    </source>
</reference>
<dbReference type="InterPro" id="IPR031107">
    <property type="entry name" value="Small_HSP"/>
</dbReference>
<accession>A0A167HJF0</accession>
<comment type="similarity">
    <text evidence="1 2">Belongs to the small heat shock protein (HSP20) family.</text>
</comment>
<evidence type="ECO:0000259" key="3">
    <source>
        <dbReference type="PROSITE" id="PS01031"/>
    </source>
</evidence>
<dbReference type="InterPro" id="IPR008978">
    <property type="entry name" value="HSP20-like_chaperone"/>
</dbReference>
<evidence type="ECO:0000256" key="1">
    <source>
        <dbReference type="PROSITE-ProRule" id="PRU00285"/>
    </source>
</evidence>
<evidence type="ECO:0000256" key="2">
    <source>
        <dbReference type="RuleBase" id="RU003616"/>
    </source>
</evidence>
<name>A0A167HJF0_9FLAO</name>
<dbReference type="RefSeq" id="WP_068591904.1">
    <property type="nucleotide sequence ID" value="NZ_LRXL01000037.1"/>
</dbReference>
<dbReference type="AlphaFoldDB" id="A0A167HJF0"/>
<protein>
    <recommendedName>
        <fullName evidence="3">SHSP domain-containing protein</fullName>
    </recommendedName>
</protein>
<dbReference type="PROSITE" id="PS01031">
    <property type="entry name" value="SHSP"/>
    <property type="match status" value="1"/>
</dbReference>
<dbReference type="Pfam" id="PF00011">
    <property type="entry name" value="HSP20"/>
    <property type="match status" value="1"/>
</dbReference>
<dbReference type="InterPro" id="IPR002068">
    <property type="entry name" value="A-crystallin/Hsp20_dom"/>
</dbReference>
<dbReference type="EMBL" id="LRXL01000037">
    <property type="protein sequence ID" value="OAB78674.1"/>
    <property type="molecule type" value="Genomic_DNA"/>
</dbReference>
<dbReference type="Gene3D" id="2.60.40.790">
    <property type="match status" value="1"/>
</dbReference>
<organism evidence="4 5">
    <name type="scientific">Cochleicola gelatinilyticus</name>
    <dbReference type="NCBI Taxonomy" id="1763537"/>
    <lineage>
        <taxon>Bacteria</taxon>
        <taxon>Pseudomonadati</taxon>
        <taxon>Bacteroidota</taxon>
        <taxon>Flavobacteriia</taxon>
        <taxon>Flavobacteriales</taxon>
        <taxon>Flavobacteriaceae</taxon>
        <taxon>Cochleicola</taxon>
    </lineage>
</organism>
<dbReference type="PANTHER" id="PTHR11527">
    <property type="entry name" value="HEAT-SHOCK PROTEIN 20 FAMILY MEMBER"/>
    <property type="match status" value="1"/>
</dbReference>
<dbReference type="Proteomes" id="UP000077013">
    <property type="component" value="Unassembled WGS sequence"/>
</dbReference>
<evidence type="ECO:0000313" key="5">
    <source>
        <dbReference type="Proteomes" id="UP000077013"/>
    </source>
</evidence>
<evidence type="ECO:0000313" key="4">
    <source>
        <dbReference type="EMBL" id="OAB78674.1"/>
    </source>
</evidence>
<sequence length="143" mass="16494">MKLTKRNSSLMPNVWNQLHDDDWFRLPDTFKQGASMPAINIKDNENEFIVELAVPGMKRDDFKVDVDNDLLTISAEEKNERIEEDATYTRREFSYSSFKRSFNLPELVDEDNITANYKDGVLGVVIPKKEEAKPKPPKSIEIA</sequence>
<gene>
    <name evidence="4" type="ORF">ULVI_08820</name>
</gene>
<keyword evidence="5" id="KW-1185">Reference proteome</keyword>